<dbReference type="EMBL" id="QSFB01000001">
    <property type="protein sequence ID" value="RHA16358.1"/>
    <property type="molecule type" value="Genomic_DNA"/>
</dbReference>
<reference evidence="1 2" key="1">
    <citation type="submission" date="2018-08" db="EMBL/GenBank/DDBJ databases">
        <title>A genome reference for cultivated species of the human gut microbiota.</title>
        <authorList>
            <person name="Zou Y."/>
            <person name="Xue W."/>
            <person name="Luo G."/>
        </authorList>
    </citation>
    <scope>NUCLEOTIDE SEQUENCE [LARGE SCALE GENOMIC DNA]</scope>
    <source>
        <strain evidence="1 2">AM44-1AT</strain>
    </source>
</reference>
<dbReference type="AlphaFoldDB" id="A0A413R494"/>
<organism evidence="1 2">
    <name type="scientific">Agathobacter rectalis</name>
    <dbReference type="NCBI Taxonomy" id="39491"/>
    <lineage>
        <taxon>Bacteria</taxon>
        <taxon>Bacillati</taxon>
        <taxon>Bacillota</taxon>
        <taxon>Clostridia</taxon>
        <taxon>Lachnospirales</taxon>
        <taxon>Lachnospiraceae</taxon>
        <taxon>Agathobacter</taxon>
    </lineage>
</organism>
<sequence length="326" mass="38031">MELYHKIFKMNPDLTVYLDNPEPLVADCDEMLNHLTGARSMDELHEEKIAVLRDFYSVCSFDIKDADFPEPIGHFDSENEKTALIRKKILLQDTVQYLGRVYKKYHIFLYNKNGTLPIIQLDNCMIDYNEIYIRAMEDYVNSIINKKRHVIIASFALPSLIERGLGMNLQNRMLFKSIYRLLNMQELKRPLDDQEDKYIKIFLSNKDNNVLFNAKESYVMGKMYALFVSEEVLEPSMDNEMILTGVGHNKGRRLDRTLGALIKSDFAKKEILSEYMKIIDIIFCKLNIRNCIMHGLGETFDYLNIGIVAIMFQLLWDVAACEIFID</sequence>
<evidence type="ECO:0008006" key="3">
    <source>
        <dbReference type="Google" id="ProtNLM"/>
    </source>
</evidence>
<dbReference type="Proteomes" id="UP000286341">
    <property type="component" value="Unassembled WGS sequence"/>
</dbReference>
<evidence type="ECO:0000313" key="1">
    <source>
        <dbReference type="EMBL" id="RHA16358.1"/>
    </source>
</evidence>
<evidence type="ECO:0000313" key="2">
    <source>
        <dbReference type="Proteomes" id="UP000286341"/>
    </source>
</evidence>
<comment type="caution">
    <text evidence="1">The sequence shown here is derived from an EMBL/GenBank/DDBJ whole genome shotgun (WGS) entry which is preliminary data.</text>
</comment>
<gene>
    <name evidence="1" type="ORF">DW948_00085</name>
</gene>
<protein>
    <recommendedName>
        <fullName evidence="3">DUF4209 domain-containing protein</fullName>
    </recommendedName>
</protein>
<proteinExistence type="predicted"/>
<dbReference type="RefSeq" id="WP_118341898.1">
    <property type="nucleotide sequence ID" value="NZ_QSFB01000001.1"/>
</dbReference>
<name>A0A413R494_9FIRM</name>
<accession>A0A413R494</accession>